<comment type="similarity">
    <text evidence="2">Belongs to the enolase family.</text>
</comment>
<reference evidence="8" key="2">
    <citation type="submission" date="2025-09" db="UniProtKB">
        <authorList>
            <consortium name="Ensembl"/>
        </authorList>
    </citation>
    <scope>IDENTIFICATION</scope>
</reference>
<keyword evidence="4" id="KW-0324">Glycolysis</keyword>
<dbReference type="PANTHER" id="PTHR11902:SF30">
    <property type="entry name" value="ENOLASE 4"/>
    <property type="match status" value="1"/>
</dbReference>
<keyword evidence="5" id="KW-0456">Lyase</keyword>
<dbReference type="UniPathway" id="UPA00109">
    <property type="reaction ID" value="UER00187"/>
</dbReference>
<evidence type="ECO:0000256" key="3">
    <source>
        <dbReference type="ARBA" id="ARBA00012058"/>
    </source>
</evidence>
<comment type="pathway">
    <text evidence="1">Carbohydrate degradation; glycolysis; pyruvate from D-glyceraldehyde 3-phosphate: step 4/5.</text>
</comment>
<dbReference type="Gene3D" id="3.20.20.120">
    <property type="entry name" value="Enolase-like C-terminal domain"/>
    <property type="match status" value="1"/>
</dbReference>
<evidence type="ECO:0000256" key="5">
    <source>
        <dbReference type="ARBA" id="ARBA00023239"/>
    </source>
</evidence>
<accession>A0A3Q2PGM1</accession>
<evidence type="ECO:0000256" key="2">
    <source>
        <dbReference type="ARBA" id="ARBA00009604"/>
    </source>
</evidence>
<evidence type="ECO:0000259" key="7">
    <source>
        <dbReference type="SMART" id="SM01192"/>
    </source>
</evidence>
<dbReference type="InterPro" id="IPR000941">
    <property type="entry name" value="Enolase"/>
</dbReference>
<dbReference type="SUPFAM" id="SSF51604">
    <property type="entry name" value="Enolase C-terminal domain-like"/>
    <property type="match status" value="1"/>
</dbReference>
<name>A0A3Q2PGM1_FUNHE</name>
<feature type="domain" description="Enolase C-terminal TIM barrel" evidence="7">
    <location>
        <begin position="200"/>
        <end position="470"/>
    </location>
</feature>
<reference evidence="8" key="1">
    <citation type="submission" date="2025-08" db="UniProtKB">
        <authorList>
            <consortium name="Ensembl"/>
        </authorList>
    </citation>
    <scope>IDENTIFICATION</scope>
</reference>
<keyword evidence="9" id="KW-1185">Reference proteome</keyword>
<dbReference type="AlphaFoldDB" id="A0A3Q2PGM1"/>
<evidence type="ECO:0000256" key="1">
    <source>
        <dbReference type="ARBA" id="ARBA00005031"/>
    </source>
</evidence>
<dbReference type="STRING" id="8078.ENSFHEP00000012151"/>
<organism evidence="8 9">
    <name type="scientific">Fundulus heteroclitus</name>
    <name type="common">Killifish</name>
    <name type="synonym">Mummichog</name>
    <dbReference type="NCBI Taxonomy" id="8078"/>
    <lineage>
        <taxon>Eukaryota</taxon>
        <taxon>Metazoa</taxon>
        <taxon>Chordata</taxon>
        <taxon>Craniata</taxon>
        <taxon>Vertebrata</taxon>
        <taxon>Euteleostomi</taxon>
        <taxon>Actinopterygii</taxon>
        <taxon>Neopterygii</taxon>
        <taxon>Teleostei</taxon>
        <taxon>Neoteleostei</taxon>
        <taxon>Acanthomorphata</taxon>
        <taxon>Ovalentaria</taxon>
        <taxon>Atherinomorphae</taxon>
        <taxon>Cyprinodontiformes</taxon>
        <taxon>Fundulidae</taxon>
        <taxon>Fundulus</taxon>
    </lineage>
</organism>
<dbReference type="InterPro" id="IPR036849">
    <property type="entry name" value="Enolase-like_C_sf"/>
</dbReference>
<dbReference type="GO" id="GO:0000015">
    <property type="term" value="C:phosphopyruvate hydratase complex"/>
    <property type="evidence" value="ECO:0007669"/>
    <property type="project" value="InterPro"/>
</dbReference>
<dbReference type="Pfam" id="PF00113">
    <property type="entry name" value="Enolase_C"/>
    <property type="match status" value="1"/>
</dbReference>
<evidence type="ECO:0000256" key="6">
    <source>
        <dbReference type="ARBA" id="ARBA00031125"/>
    </source>
</evidence>
<evidence type="ECO:0000313" key="8">
    <source>
        <dbReference type="Ensembl" id="ENSFHEP00000012151.1"/>
    </source>
</evidence>
<dbReference type="PANTHER" id="PTHR11902">
    <property type="entry name" value="ENOLASE"/>
    <property type="match status" value="1"/>
</dbReference>
<dbReference type="SMART" id="SM01192">
    <property type="entry name" value="Enolase_C"/>
    <property type="match status" value="1"/>
</dbReference>
<proteinExistence type="inferred from homology"/>
<dbReference type="EC" id="4.2.1.11" evidence="3"/>
<dbReference type="GO" id="GO:0004634">
    <property type="term" value="F:phosphopyruvate hydratase activity"/>
    <property type="evidence" value="ECO:0007669"/>
    <property type="project" value="UniProtKB-EC"/>
</dbReference>
<sequence length="487" mass="53555">MSLDCPRTFSTVSRCVLDLASASKGQAQILLVPLLGYSATLRIQERLVALKQYSTILTLGHTASNVSLFLAEVPVKDVSHTGDTCFSNKSLKSLSLCLAEFRVQIMVKDFNPFVVKKVVENVRLYLGLLVPYVLPFYLTGKTSNIDAKPLSPTRPLEPVLHESMAMSSVSLAVAKSGAKIKGVPLYKYISALKSQKELQQFHVPVPWITLIKCGKKSAGKLCLLEEVILISKVKQPVKQSITMAFELQKEMMRMINISTKTGVAQASVLHSGGPTASYDRPEQPLDLITDACSNLNVLLGTDVYLALNCAAPKLVDYSKGKYEVATGVLKSPDELVELYQNLISKYPAVVALIDPFRREDAEQWEKLSNTTGNACSLLSDITHKPLAPVLPGVRGYVLGHVNETTVSDIIHATLHYQGTRWEYAVGLGFDYVKFGGLSGGETMAKYNRLISIEEELAQQGLLGDKYFIIHNFFEMQPGTPEAEYVCE</sequence>
<dbReference type="InterPro" id="IPR029017">
    <property type="entry name" value="Enolase-like_N"/>
</dbReference>
<evidence type="ECO:0000313" key="9">
    <source>
        <dbReference type="Proteomes" id="UP000265000"/>
    </source>
</evidence>
<dbReference type="GO" id="GO:0006096">
    <property type="term" value="P:glycolytic process"/>
    <property type="evidence" value="ECO:0007669"/>
    <property type="project" value="UniProtKB-UniPathway"/>
</dbReference>
<dbReference type="Ensembl" id="ENSFHET00000019329.1">
    <property type="protein sequence ID" value="ENSFHEP00000012151.1"/>
    <property type="gene ID" value="ENSFHEG00000013614.1"/>
</dbReference>
<dbReference type="GeneTree" id="ENSGT00950000182805"/>
<dbReference type="GO" id="GO:0000287">
    <property type="term" value="F:magnesium ion binding"/>
    <property type="evidence" value="ECO:0007669"/>
    <property type="project" value="InterPro"/>
</dbReference>
<dbReference type="InterPro" id="IPR020810">
    <property type="entry name" value="Enolase_C"/>
</dbReference>
<dbReference type="Proteomes" id="UP000265000">
    <property type="component" value="Unplaced"/>
</dbReference>
<dbReference type="SUPFAM" id="SSF54826">
    <property type="entry name" value="Enolase N-terminal domain-like"/>
    <property type="match status" value="1"/>
</dbReference>
<evidence type="ECO:0000256" key="4">
    <source>
        <dbReference type="ARBA" id="ARBA00023152"/>
    </source>
</evidence>
<protein>
    <recommendedName>
        <fullName evidence="3">phosphopyruvate hydratase</fullName>
        <ecNumber evidence="3">4.2.1.11</ecNumber>
    </recommendedName>
    <alternativeName>
        <fullName evidence="6">2-phospho-D-glycerate hydro-lyase</fullName>
    </alternativeName>
</protein>